<organism evidence="3 4">
    <name type="scientific">Panagrellus redivivus</name>
    <name type="common">Microworm</name>
    <dbReference type="NCBI Taxonomy" id="6233"/>
    <lineage>
        <taxon>Eukaryota</taxon>
        <taxon>Metazoa</taxon>
        <taxon>Ecdysozoa</taxon>
        <taxon>Nematoda</taxon>
        <taxon>Chromadorea</taxon>
        <taxon>Rhabditida</taxon>
        <taxon>Tylenchina</taxon>
        <taxon>Panagrolaimomorpha</taxon>
        <taxon>Panagrolaimoidea</taxon>
        <taxon>Panagrolaimidae</taxon>
        <taxon>Panagrellus</taxon>
    </lineage>
</organism>
<sequence length="258" mass="29285">MGFADGFQVSTKDIYFQPPLTNDQFKTIFLKNTSSSKICWKIQTTKPILYRTQPSQGFIKPGQTTKLIIHRLATFETVEAEIHNGEHQFRILYAFAKEHQEIRIETFWGIFAPENARSHHLLVHLEPLILRDKISQGIRVTQCDDNEQGDFDATGFNFVNGSRCHKWNLQCFPADDFAGNNGYISARLQLTTTMRAPITVSGVVQIDGTTVEEFFEVTLTEEGSISFPKLISHKKAKEDFQDSINVSCKATFTVPDTD</sequence>
<evidence type="ECO:0000256" key="1">
    <source>
        <dbReference type="RuleBase" id="RU003425"/>
    </source>
</evidence>
<dbReference type="InterPro" id="IPR008962">
    <property type="entry name" value="PapD-like_sf"/>
</dbReference>
<dbReference type="InterPro" id="IPR013783">
    <property type="entry name" value="Ig-like_fold"/>
</dbReference>
<keyword evidence="1" id="KW-0963">Cytoplasm</keyword>
<evidence type="ECO:0000313" key="4">
    <source>
        <dbReference type="WBParaSite" id="Pan_g3608.t1"/>
    </source>
</evidence>
<dbReference type="Gene3D" id="2.60.40.10">
    <property type="entry name" value="Immunoglobulins"/>
    <property type="match status" value="1"/>
</dbReference>
<dbReference type="Proteomes" id="UP000492821">
    <property type="component" value="Unassembled WGS sequence"/>
</dbReference>
<dbReference type="SUPFAM" id="SSF49354">
    <property type="entry name" value="PapD-like"/>
    <property type="match status" value="1"/>
</dbReference>
<dbReference type="PROSITE" id="PS50202">
    <property type="entry name" value="MSP"/>
    <property type="match status" value="1"/>
</dbReference>
<keyword evidence="3" id="KW-1185">Reference proteome</keyword>
<keyword evidence="1" id="KW-0206">Cytoskeleton</keyword>
<dbReference type="WBParaSite" id="Pan_g3608.t1">
    <property type="protein sequence ID" value="Pan_g3608.t1"/>
    <property type="gene ID" value="Pan_g3608"/>
</dbReference>
<evidence type="ECO:0000259" key="2">
    <source>
        <dbReference type="PROSITE" id="PS50202"/>
    </source>
</evidence>
<protein>
    <recommendedName>
        <fullName evidence="1">Major sperm protein</fullName>
    </recommendedName>
</protein>
<name>A0A7E4ZYT4_PANRE</name>
<reference evidence="4" key="2">
    <citation type="submission" date="2020-10" db="UniProtKB">
        <authorList>
            <consortium name="WormBaseParasite"/>
        </authorList>
    </citation>
    <scope>IDENTIFICATION</scope>
</reference>
<feature type="domain" description="MSP" evidence="2">
    <location>
        <begin position="1"/>
        <end position="126"/>
    </location>
</feature>
<reference evidence="3" key="1">
    <citation type="journal article" date="2013" name="Genetics">
        <title>The draft genome and transcriptome of Panagrellus redivivus are shaped by the harsh demands of a free-living lifestyle.</title>
        <authorList>
            <person name="Srinivasan J."/>
            <person name="Dillman A.R."/>
            <person name="Macchietto M.G."/>
            <person name="Heikkinen L."/>
            <person name="Lakso M."/>
            <person name="Fracchia K.M."/>
            <person name="Antoshechkin I."/>
            <person name="Mortazavi A."/>
            <person name="Wong G."/>
            <person name="Sternberg P.W."/>
        </authorList>
    </citation>
    <scope>NUCLEOTIDE SEQUENCE [LARGE SCALE GENOMIC DNA]</scope>
    <source>
        <strain evidence="3">MT8872</strain>
    </source>
</reference>
<proteinExistence type="predicted"/>
<comment type="function">
    <text evidence="1">Central component in molecular interactions underlying sperm crawling. Forms an extensive filament system that extends from sperm villipoda, along the leading edge of the pseudopod.</text>
</comment>
<dbReference type="InterPro" id="IPR000535">
    <property type="entry name" value="MSP_dom"/>
</dbReference>
<evidence type="ECO:0000313" key="3">
    <source>
        <dbReference type="Proteomes" id="UP000492821"/>
    </source>
</evidence>
<accession>A0A7E4ZYT4</accession>
<dbReference type="Pfam" id="PF00635">
    <property type="entry name" value="Motile_Sperm"/>
    <property type="match status" value="1"/>
</dbReference>
<dbReference type="AlphaFoldDB" id="A0A7E4ZYT4"/>